<evidence type="ECO:0000256" key="4">
    <source>
        <dbReference type="ARBA" id="ARBA00038299"/>
    </source>
</evidence>
<dbReference type="Pfam" id="PF03159">
    <property type="entry name" value="XRN_N"/>
    <property type="match status" value="1"/>
</dbReference>
<dbReference type="Gene3D" id="1.25.40.1050">
    <property type="match status" value="1"/>
</dbReference>
<evidence type="ECO:0000313" key="7">
    <source>
        <dbReference type="EMBL" id="QBK88946.1"/>
    </source>
</evidence>
<keyword evidence="2" id="KW-0378">Hydrolase</keyword>
<proteinExistence type="inferred from homology"/>
<keyword evidence="3 7" id="KW-0269">Exonuclease</keyword>
<dbReference type="GO" id="GO:0016075">
    <property type="term" value="P:rRNA catabolic process"/>
    <property type="evidence" value="ECO:0007669"/>
    <property type="project" value="TreeGrafter"/>
</dbReference>
<dbReference type="InterPro" id="IPR027073">
    <property type="entry name" value="5_3_exoribonuclease"/>
</dbReference>
<sequence>MGVPGFFAWILKDYKKYDTGIITYDIDYVVDILYLDYNCLLHPQCFKELDRHTNWDDQYKLESLMMERIMKYTEYLIKYVKPEKLLYISVDGVAPMAKMNQQRKRRYKSSYDNIIKNNIKKKHGKKIGKTWSNTVITPGTKFMERLHKKLKAYSKYIKKKYKIEVIYSSYHTPGEGEHKILQDIKKRSKLNKDNIYAIYGLDADLIFLALASKKSNIYLVREETHFGKNKNNITDGIEESLNYVSIDKFREYLNYKIRNMIERNMYEQNNSISKTKDFTDDFIFICYFLGNDFLPHLPSIDIKTGGLDFVMGCYIDIYKILKTSIIDTEKDDIFINMPFFGMFLNNISKSEDYYFTNILPKYKERVSKYRCPYTDMYDVDLWNLEHMRNIKVEDPIQLGRDYGELWRWRYYEHYYGVSEYQQQFIDILCYEYLKGIIWTTYYYFRECPTWTWQYSHLHAPFISDIAKYNIKTRIDINKIKFKNIGPAHPFVQLLSVLPPECSHMLPESYRNMMNDKNSPIIDMYPKTSKIEIDMINKNINWKCLPRIPHVNIKRIKKNTNDLKLNRYEKKRNMILDNFIYK</sequence>
<feature type="domain" description="Xrn1 helical" evidence="6">
    <location>
        <begin position="391"/>
        <end position="580"/>
    </location>
</feature>
<dbReference type="Gene3D" id="3.40.50.12390">
    <property type="match status" value="1"/>
</dbReference>
<comment type="similarity">
    <text evidence="4">Belongs to the 5'-3' exonuclease family.</text>
</comment>
<dbReference type="PANTHER" id="PTHR12341">
    <property type="entry name" value="5'-&gt;3' EXORIBONUCLEASE"/>
    <property type="match status" value="1"/>
</dbReference>
<feature type="domain" description="Xrn1 helical" evidence="6">
    <location>
        <begin position="278"/>
        <end position="356"/>
    </location>
</feature>
<dbReference type="GO" id="GO:0004534">
    <property type="term" value="F:5'-3' RNA exonuclease activity"/>
    <property type="evidence" value="ECO:0007669"/>
    <property type="project" value="TreeGrafter"/>
</dbReference>
<evidence type="ECO:0000256" key="2">
    <source>
        <dbReference type="ARBA" id="ARBA00022801"/>
    </source>
</evidence>
<gene>
    <name evidence="7" type="ORF">LCMiAC02_00390</name>
</gene>
<name>A0A481Z3I1_9VIRU</name>
<evidence type="ECO:0000259" key="5">
    <source>
        <dbReference type="Pfam" id="PF03159"/>
    </source>
</evidence>
<dbReference type="GO" id="GO:0000956">
    <property type="term" value="P:nuclear-transcribed mRNA catabolic process"/>
    <property type="evidence" value="ECO:0007669"/>
    <property type="project" value="TreeGrafter"/>
</dbReference>
<accession>A0A481Z3I1</accession>
<keyword evidence="1" id="KW-0540">Nuclease</keyword>
<evidence type="ECO:0000256" key="3">
    <source>
        <dbReference type="ARBA" id="ARBA00022839"/>
    </source>
</evidence>
<dbReference type="GO" id="GO:0003723">
    <property type="term" value="F:RNA binding"/>
    <property type="evidence" value="ECO:0007669"/>
    <property type="project" value="TreeGrafter"/>
</dbReference>
<dbReference type="PANTHER" id="PTHR12341:SF7">
    <property type="entry name" value="5'-3' EXORIBONUCLEASE 1"/>
    <property type="match status" value="1"/>
</dbReference>
<protein>
    <submittedName>
        <fullName evidence="7">XRN 5'-3' exonuclease</fullName>
    </submittedName>
</protein>
<feature type="domain" description="Xrn1 N-terminal" evidence="5">
    <location>
        <begin position="1"/>
        <end position="223"/>
    </location>
</feature>
<dbReference type="EMBL" id="MK500406">
    <property type="protein sequence ID" value="QBK88946.1"/>
    <property type="molecule type" value="Genomic_DNA"/>
</dbReference>
<dbReference type="InterPro" id="IPR041412">
    <property type="entry name" value="Xrn1_helical"/>
</dbReference>
<organism evidence="7">
    <name type="scientific">Mimivirus LCMiAC02</name>
    <dbReference type="NCBI Taxonomy" id="2506609"/>
    <lineage>
        <taxon>Viruses</taxon>
        <taxon>Varidnaviria</taxon>
        <taxon>Bamfordvirae</taxon>
        <taxon>Nucleocytoviricota</taxon>
        <taxon>Megaviricetes</taxon>
        <taxon>Imitervirales</taxon>
        <taxon>Mimiviridae</taxon>
        <taxon>Klosneuvirinae</taxon>
    </lineage>
</organism>
<evidence type="ECO:0000259" key="6">
    <source>
        <dbReference type="Pfam" id="PF17846"/>
    </source>
</evidence>
<dbReference type="CDD" id="cd18673">
    <property type="entry name" value="PIN_XRN1-2-like"/>
    <property type="match status" value="1"/>
</dbReference>
<dbReference type="InterPro" id="IPR004859">
    <property type="entry name" value="Xrn1_N"/>
</dbReference>
<dbReference type="Pfam" id="PF17846">
    <property type="entry name" value="XRN_M"/>
    <property type="match status" value="2"/>
</dbReference>
<reference evidence="7" key="1">
    <citation type="journal article" date="2019" name="MBio">
        <title>Virus Genomes from Deep Sea Sediments Expand the Ocean Megavirome and Support Independent Origins of Viral Gigantism.</title>
        <authorList>
            <person name="Backstrom D."/>
            <person name="Yutin N."/>
            <person name="Jorgensen S.L."/>
            <person name="Dharamshi J."/>
            <person name="Homa F."/>
            <person name="Zaremba-Niedwiedzka K."/>
            <person name="Spang A."/>
            <person name="Wolf Y.I."/>
            <person name="Koonin E.V."/>
            <person name="Ettema T.J."/>
        </authorList>
    </citation>
    <scope>NUCLEOTIDE SEQUENCE</scope>
</reference>
<evidence type="ECO:0000256" key="1">
    <source>
        <dbReference type="ARBA" id="ARBA00022722"/>
    </source>
</evidence>